<evidence type="ECO:0000313" key="3">
    <source>
        <dbReference type="Proteomes" id="UP000199534"/>
    </source>
</evidence>
<sequence length="516" mass="58016">MRPVTFLSLLFLLFHSASFSKSRYESSSRAKIEILSNSRSGTAGIIKYYDYWNDQTNSSALYVFFKQGSRSVPIVSISLENFNFSAVLSSDKSGFFVVPNKNTESQTCIDFRISFQDSEADILPHCLEMVYIPQGKFYLGDPKSFEYRNSKSTSRGSLGAPLNAFFKSGINGTFDGTYIVDSEKEILIGECDGCLNYQDAEIPGVNTYSGDKKGVLPKKFPKGFSSFYQMRYELTEQQYCNFLNSLSPSQAARRIDINDTFQGGTRRDYGNFITFNEGKFVTTRPNQACSFISWNDCLAYADWAGLRIMTELEFEKSSRGPVKPKFREYSWGGSEIENQFFLDKNLFPLGEGDFYVDGNIHVNYLGFNNYKDVCGDRGSDPDYGGCRNLSSKMTYRGPLQTGIHAKEKSVLNRVTTGSGYYGTLDLSGNVREPVIPVGNSYSRQYEGTVGDGILSEEGKSNSVDWHYASGTDLVFGYRGGSWSYHENHGRIADRFCVYRKGVDIRTPYSGFRGVKD</sequence>
<name>A0A1I6HAV6_9FLAO</name>
<dbReference type="STRING" id="400055.SAMN04490243_2486"/>
<dbReference type="Gene3D" id="3.90.1580.10">
    <property type="entry name" value="paralog of FGE (formylglycine-generating enzyme)"/>
    <property type="match status" value="1"/>
</dbReference>
<dbReference type="InterPro" id="IPR042095">
    <property type="entry name" value="SUMF_sf"/>
</dbReference>
<dbReference type="EMBL" id="FOYQ01000002">
    <property type="protein sequence ID" value="SFR51504.1"/>
    <property type="molecule type" value="Genomic_DNA"/>
</dbReference>
<gene>
    <name evidence="2" type="ORF">SAMN04490243_2486</name>
</gene>
<protein>
    <submittedName>
        <fullName evidence="2">Formylglycine-generating enzyme, required for sulfatase activity, contains SUMF1/FGE domain</fullName>
    </submittedName>
</protein>
<proteinExistence type="predicted"/>
<organism evidence="2 3">
    <name type="scientific">Robiginitalea myxolifaciens</name>
    <dbReference type="NCBI Taxonomy" id="400055"/>
    <lineage>
        <taxon>Bacteria</taxon>
        <taxon>Pseudomonadati</taxon>
        <taxon>Bacteroidota</taxon>
        <taxon>Flavobacteriia</taxon>
        <taxon>Flavobacteriales</taxon>
        <taxon>Flavobacteriaceae</taxon>
        <taxon>Robiginitalea</taxon>
    </lineage>
</organism>
<dbReference type="InterPro" id="IPR016187">
    <property type="entry name" value="CTDL_fold"/>
</dbReference>
<dbReference type="InterPro" id="IPR005532">
    <property type="entry name" value="SUMF_dom"/>
</dbReference>
<evidence type="ECO:0000259" key="1">
    <source>
        <dbReference type="Pfam" id="PF03781"/>
    </source>
</evidence>
<keyword evidence="3" id="KW-1185">Reference proteome</keyword>
<feature type="domain" description="Sulfatase-modifying factor enzyme-like" evidence="1">
    <location>
        <begin position="224"/>
        <end position="337"/>
    </location>
</feature>
<dbReference type="RefSeq" id="WP_143099974.1">
    <property type="nucleotide sequence ID" value="NZ_FOYQ01000002.1"/>
</dbReference>
<dbReference type="AlphaFoldDB" id="A0A1I6HAV6"/>
<dbReference type="Pfam" id="PF03781">
    <property type="entry name" value="FGE-sulfatase"/>
    <property type="match status" value="1"/>
</dbReference>
<dbReference type="SUPFAM" id="SSF56436">
    <property type="entry name" value="C-type lectin-like"/>
    <property type="match status" value="1"/>
</dbReference>
<dbReference type="Proteomes" id="UP000199534">
    <property type="component" value="Unassembled WGS sequence"/>
</dbReference>
<dbReference type="InterPro" id="IPR051043">
    <property type="entry name" value="Sulfatase_Mod_Factor_Kinase"/>
</dbReference>
<dbReference type="OrthoDB" id="662753at2"/>
<reference evidence="2 3" key="1">
    <citation type="submission" date="2016-10" db="EMBL/GenBank/DDBJ databases">
        <authorList>
            <person name="de Groot N.N."/>
        </authorList>
    </citation>
    <scope>NUCLEOTIDE SEQUENCE [LARGE SCALE GENOMIC DNA]</scope>
    <source>
        <strain evidence="2 3">DSM 21019</strain>
    </source>
</reference>
<accession>A0A1I6HAV6</accession>
<dbReference type="GO" id="GO:0120147">
    <property type="term" value="F:formylglycine-generating oxidase activity"/>
    <property type="evidence" value="ECO:0007669"/>
    <property type="project" value="TreeGrafter"/>
</dbReference>
<dbReference type="PANTHER" id="PTHR23150">
    <property type="entry name" value="SULFATASE MODIFYING FACTOR 1, 2"/>
    <property type="match status" value="1"/>
</dbReference>
<dbReference type="PANTHER" id="PTHR23150:SF19">
    <property type="entry name" value="FORMYLGLYCINE-GENERATING ENZYME"/>
    <property type="match status" value="1"/>
</dbReference>
<evidence type="ECO:0000313" key="2">
    <source>
        <dbReference type="EMBL" id="SFR51504.1"/>
    </source>
</evidence>